<dbReference type="EMBL" id="BGPR01000447">
    <property type="protein sequence ID" value="GBM20770.1"/>
    <property type="molecule type" value="Genomic_DNA"/>
</dbReference>
<dbReference type="AlphaFoldDB" id="A0A4Y2DV86"/>
<name>A0A4Y2DV86_ARAVE</name>
<dbReference type="Proteomes" id="UP000499080">
    <property type="component" value="Unassembled WGS sequence"/>
</dbReference>
<reference evidence="1 2" key="1">
    <citation type="journal article" date="2019" name="Sci. Rep.">
        <title>Orb-weaving spider Araneus ventricosus genome elucidates the spidroin gene catalogue.</title>
        <authorList>
            <person name="Kono N."/>
            <person name="Nakamura H."/>
            <person name="Ohtoshi R."/>
            <person name="Moran D.A.P."/>
            <person name="Shinohara A."/>
            <person name="Yoshida Y."/>
            <person name="Fujiwara M."/>
            <person name="Mori M."/>
            <person name="Tomita M."/>
            <person name="Arakawa K."/>
        </authorList>
    </citation>
    <scope>NUCLEOTIDE SEQUENCE [LARGE SCALE GENOMIC DNA]</scope>
</reference>
<evidence type="ECO:0000313" key="1">
    <source>
        <dbReference type="EMBL" id="GBM20770.1"/>
    </source>
</evidence>
<organism evidence="1 2">
    <name type="scientific">Araneus ventricosus</name>
    <name type="common">Orbweaver spider</name>
    <name type="synonym">Epeira ventricosa</name>
    <dbReference type="NCBI Taxonomy" id="182803"/>
    <lineage>
        <taxon>Eukaryota</taxon>
        <taxon>Metazoa</taxon>
        <taxon>Ecdysozoa</taxon>
        <taxon>Arthropoda</taxon>
        <taxon>Chelicerata</taxon>
        <taxon>Arachnida</taxon>
        <taxon>Araneae</taxon>
        <taxon>Araneomorphae</taxon>
        <taxon>Entelegynae</taxon>
        <taxon>Araneoidea</taxon>
        <taxon>Araneidae</taxon>
        <taxon>Araneus</taxon>
    </lineage>
</organism>
<protein>
    <submittedName>
        <fullName evidence="1">Uncharacterized protein</fullName>
    </submittedName>
</protein>
<keyword evidence="2" id="KW-1185">Reference proteome</keyword>
<accession>A0A4Y2DV86</accession>
<gene>
    <name evidence="1" type="ORF">AVEN_30020_1</name>
</gene>
<evidence type="ECO:0000313" key="2">
    <source>
        <dbReference type="Proteomes" id="UP000499080"/>
    </source>
</evidence>
<comment type="caution">
    <text evidence="1">The sequence shown here is derived from an EMBL/GenBank/DDBJ whole genome shotgun (WGS) entry which is preliminary data.</text>
</comment>
<sequence length="185" mass="21161">MDLSLVWCRNLERCLLRCRQNYNHRNESSSHWYDVESWRGACSGVVKITTIGMNGSLTAVSKFLQFTFTLEFLFTLWSAEYLLETRRRVSRSSCPKAGVGRVFLRCRAEEPVSPEDGTWWCGCSSCFASRNGMEALAEGSDRQLFPAVHLHGGTATGKKSFQHLHSSLPRDFATNWRYKYGRTLM</sequence>
<proteinExistence type="predicted"/>